<dbReference type="Proteomes" id="UP000037035">
    <property type="component" value="Unassembled WGS sequence"/>
</dbReference>
<evidence type="ECO:0000313" key="2">
    <source>
        <dbReference type="Proteomes" id="UP000037035"/>
    </source>
</evidence>
<proteinExistence type="predicted"/>
<feature type="non-terminal residue" evidence="1">
    <location>
        <position position="97"/>
    </location>
</feature>
<dbReference type="VEuPathDB" id="FungiDB:VP01_847g4"/>
<reference evidence="1 2" key="1">
    <citation type="submission" date="2015-08" db="EMBL/GenBank/DDBJ databases">
        <title>Next Generation Sequencing and Analysis of the Genome of Puccinia sorghi L Schw, the Causal Agent of Maize Common Rust.</title>
        <authorList>
            <person name="Rochi L."/>
            <person name="Burguener G."/>
            <person name="Darino M."/>
            <person name="Turjanski A."/>
            <person name="Kreff E."/>
            <person name="Dieguez M.J."/>
            <person name="Sacco F."/>
        </authorList>
    </citation>
    <scope>NUCLEOTIDE SEQUENCE [LARGE SCALE GENOMIC DNA]</scope>
    <source>
        <strain evidence="1 2">RO10H11247</strain>
    </source>
</reference>
<keyword evidence="2" id="KW-1185">Reference proteome</keyword>
<evidence type="ECO:0000313" key="1">
    <source>
        <dbReference type="EMBL" id="KNZ45121.1"/>
    </source>
</evidence>
<organism evidence="1 2">
    <name type="scientific">Puccinia sorghi</name>
    <dbReference type="NCBI Taxonomy" id="27349"/>
    <lineage>
        <taxon>Eukaryota</taxon>
        <taxon>Fungi</taxon>
        <taxon>Dikarya</taxon>
        <taxon>Basidiomycota</taxon>
        <taxon>Pucciniomycotina</taxon>
        <taxon>Pucciniomycetes</taxon>
        <taxon>Pucciniales</taxon>
        <taxon>Pucciniaceae</taxon>
        <taxon>Puccinia</taxon>
    </lineage>
</organism>
<gene>
    <name evidence="1" type="ORF">VP01_847g4</name>
</gene>
<accession>A0A0L6U9C5</accession>
<name>A0A0L6U9C5_9BASI</name>
<sequence>MIQKIFPTSLKSFSPEYISKVIDVESDRHSGFQVVSYFLGSGQRYHLALQNQLNEDTQEIVKRIKDDSSGPCGTSNWMTMPTAGDLIANMFKAPVFF</sequence>
<dbReference type="AlphaFoldDB" id="A0A0L6U9C5"/>
<protein>
    <submittedName>
        <fullName evidence="1">Uncharacterized protein</fullName>
    </submittedName>
</protein>
<dbReference type="OrthoDB" id="1915076at2759"/>
<dbReference type="EMBL" id="LAVV01014026">
    <property type="protein sequence ID" value="KNZ45121.1"/>
    <property type="molecule type" value="Genomic_DNA"/>
</dbReference>
<comment type="caution">
    <text evidence="1">The sequence shown here is derived from an EMBL/GenBank/DDBJ whole genome shotgun (WGS) entry which is preliminary data.</text>
</comment>